<accession>A0A918C928</accession>
<dbReference type="RefSeq" id="WP_189091086.1">
    <property type="nucleotide sequence ID" value="NZ_BMQL01000015.1"/>
</dbReference>
<proteinExistence type="predicted"/>
<sequence>MSHPTEVIFARPTRLLVLSTLLITLPFLSAYTYRAWRDGRNATHLVEVCQQFVTGQAGWRLANDTLTDALTFSQSAAPNLAASYEQALQNLQDHIQSTPSSLLRFHALPVYPNRGPLGGEQRLVGPTLALTSQASHSPPGASALYIDLPWKGGAFVSLDLTGPCGTYHQQFSLFQSGQQQGVVTILTTQFGQLVTRQYLSVTY</sequence>
<reference evidence="1" key="2">
    <citation type="submission" date="2020-09" db="EMBL/GenBank/DDBJ databases">
        <authorList>
            <person name="Sun Q."/>
            <person name="Ohkuma M."/>
        </authorList>
    </citation>
    <scope>NUCLEOTIDE SEQUENCE</scope>
    <source>
        <strain evidence="1">JCM 31311</strain>
    </source>
</reference>
<evidence type="ECO:0000313" key="2">
    <source>
        <dbReference type="Proteomes" id="UP000603865"/>
    </source>
</evidence>
<gene>
    <name evidence="1" type="ORF">GCM10008957_27470</name>
</gene>
<dbReference type="EMBL" id="BMQL01000015">
    <property type="protein sequence ID" value="GGR13023.1"/>
    <property type="molecule type" value="Genomic_DNA"/>
</dbReference>
<reference evidence="1" key="1">
    <citation type="journal article" date="2014" name="Int. J. Syst. Evol. Microbiol.">
        <title>Complete genome sequence of Corynebacterium casei LMG S-19264T (=DSM 44701T), isolated from a smear-ripened cheese.</title>
        <authorList>
            <consortium name="US DOE Joint Genome Institute (JGI-PGF)"/>
            <person name="Walter F."/>
            <person name="Albersmeier A."/>
            <person name="Kalinowski J."/>
            <person name="Ruckert C."/>
        </authorList>
    </citation>
    <scope>NUCLEOTIDE SEQUENCE</scope>
    <source>
        <strain evidence="1">JCM 31311</strain>
    </source>
</reference>
<dbReference type="AlphaFoldDB" id="A0A918C928"/>
<evidence type="ECO:0000313" key="1">
    <source>
        <dbReference type="EMBL" id="GGR13023.1"/>
    </source>
</evidence>
<comment type="caution">
    <text evidence="1">The sequence shown here is derived from an EMBL/GenBank/DDBJ whole genome shotgun (WGS) entry which is preliminary data.</text>
</comment>
<name>A0A918C928_9DEIO</name>
<keyword evidence="2" id="KW-1185">Reference proteome</keyword>
<dbReference type="Proteomes" id="UP000603865">
    <property type="component" value="Unassembled WGS sequence"/>
</dbReference>
<protein>
    <submittedName>
        <fullName evidence="1">Uncharacterized protein</fullName>
    </submittedName>
</protein>
<organism evidence="1 2">
    <name type="scientific">Deinococcus ruber</name>
    <dbReference type="NCBI Taxonomy" id="1848197"/>
    <lineage>
        <taxon>Bacteria</taxon>
        <taxon>Thermotogati</taxon>
        <taxon>Deinococcota</taxon>
        <taxon>Deinococci</taxon>
        <taxon>Deinococcales</taxon>
        <taxon>Deinococcaceae</taxon>
        <taxon>Deinococcus</taxon>
    </lineage>
</organism>